<evidence type="ECO:0000256" key="8">
    <source>
        <dbReference type="SAM" id="Phobius"/>
    </source>
</evidence>
<dbReference type="GO" id="GO:0016763">
    <property type="term" value="F:pentosyltransferase activity"/>
    <property type="evidence" value="ECO:0007669"/>
    <property type="project" value="TreeGrafter"/>
</dbReference>
<evidence type="ECO:0000256" key="1">
    <source>
        <dbReference type="ARBA" id="ARBA00004651"/>
    </source>
</evidence>
<dbReference type="EMBL" id="JAAGVY010000020">
    <property type="protein sequence ID" value="NEN24112.1"/>
    <property type="molecule type" value="Genomic_DNA"/>
</dbReference>
<dbReference type="GO" id="GO:0005886">
    <property type="term" value="C:plasma membrane"/>
    <property type="evidence" value="ECO:0007669"/>
    <property type="project" value="UniProtKB-SubCell"/>
</dbReference>
<keyword evidence="2" id="KW-1003">Cell membrane</keyword>
<feature type="transmembrane region" description="Helical" evidence="8">
    <location>
        <begin position="35"/>
        <end position="54"/>
    </location>
</feature>
<feature type="transmembrane region" description="Helical" evidence="8">
    <location>
        <begin position="182"/>
        <end position="198"/>
    </location>
</feature>
<evidence type="ECO:0000256" key="7">
    <source>
        <dbReference type="ARBA" id="ARBA00023136"/>
    </source>
</evidence>
<feature type="transmembrane region" description="Helical" evidence="8">
    <location>
        <begin position="337"/>
        <end position="356"/>
    </location>
</feature>
<keyword evidence="5 8" id="KW-0812">Transmembrane</keyword>
<feature type="transmembrane region" description="Helical" evidence="8">
    <location>
        <begin position="363"/>
        <end position="383"/>
    </location>
</feature>
<organism evidence="10 11">
    <name type="scientific">Cryomorpha ignava</name>
    <dbReference type="NCBI Taxonomy" id="101383"/>
    <lineage>
        <taxon>Bacteria</taxon>
        <taxon>Pseudomonadati</taxon>
        <taxon>Bacteroidota</taxon>
        <taxon>Flavobacteriia</taxon>
        <taxon>Flavobacteriales</taxon>
        <taxon>Cryomorphaceae</taxon>
        <taxon>Cryomorpha</taxon>
    </lineage>
</organism>
<evidence type="ECO:0000256" key="5">
    <source>
        <dbReference type="ARBA" id="ARBA00022692"/>
    </source>
</evidence>
<accession>A0A7K3WTB0</accession>
<evidence type="ECO:0000256" key="3">
    <source>
        <dbReference type="ARBA" id="ARBA00022676"/>
    </source>
</evidence>
<feature type="transmembrane region" description="Helical" evidence="8">
    <location>
        <begin position="395"/>
        <end position="415"/>
    </location>
</feature>
<dbReference type="RefSeq" id="WP_163285507.1">
    <property type="nucleotide sequence ID" value="NZ_JAAGVY010000020.1"/>
</dbReference>
<protein>
    <recommendedName>
        <fullName evidence="9">Glycosyltransferase RgtA/B/C/D-like domain-containing protein</fullName>
    </recommendedName>
</protein>
<feature type="transmembrane region" description="Helical" evidence="8">
    <location>
        <begin position="124"/>
        <end position="142"/>
    </location>
</feature>
<dbReference type="Pfam" id="PF13231">
    <property type="entry name" value="PMT_2"/>
    <property type="match status" value="1"/>
</dbReference>
<feature type="domain" description="Glycosyltransferase RgtA/B/C/D-like" evidence="9">
    <location>
        <begin position="105"/>
        <end position="269"/>
    </location>
</feature>
<keyword evidence="4" id="KW-0808">Transferase</keyword>
<evidence type="ECO:0000256" key="6">
    <source>
        <dbReference type="ARBA" id="ARBA00022989"/>
    </source>
</evidence>
<keyword evidence="7 8" id="KW-0472">Membrane</keyword>
<comment type="caution">
    <text evidence="10">The sequence shown here is derived from an EMBL/GenBank/DDBJ whole genome shotgun (WGS) entry which is preliminary data.</text>
</comment>
<dbReference type="GO" id="GO:0009103">
    <property type="term" value="P:lipopolysaccharide biosynthetic process"/>
    <property type="evidence" value="ECO:0007669"/>
    <property type="project" value="UniProtKB-ARBA"/>
</dbReference>
<evidence type="ECO:0000256" key="2">
    <source>
        <dbReference type="ARBA" id="ARBA00022475"/>
    </source>
</evidence>
<dbReference type="InterPro" id="IPR050297">
    <property type="entry name" value="LipidA_mod_glycosyltrf_83"/>
</dbReference>
<evidence type="ECO:0000259" key="9">
    <source>
        <dbReference type="Pfam" id="PF13231"/>
    </source>
</evidence>
<feature type="transmembrane region" description="Helical" evidence="8">
    <location>
        <begin position="253"/>
        <end position="273"/>
    </location>
</feature>
<keyword evidence="11" id="KW-1185">Reference proteome</keyword>
<dbReference type="AlphaFoldDB" id="A0A7K3WTB0"/>
<reference evidence="10 11" key="1">
    <citation type="submission" date="2020-02" db="EMBL/GenBank/DDBJ databases">
        <title>Out from the shadows clarifying the taxonomy of the family Cryomorphaceae and related taxa by utilizing the GTDB taxonomic framework.</title>
        <authorList>
            <person name="Bowman J.P."/>
        </authorList>
    </citation>
    <scope>NUCLEOTIDE SEQUENCE [LARGE SCALE GENOMIC DNA]</scope>
    <source>
        <strain evidence="10 11">QSSC 1-22</strain>
    </source>
</reference>
<name>A0A7K3WTB0_9FLAO</name>
<feature type="transmembrane region" description="Helical" evidence="8">
    <location>
        <begin position="12"/>
        <end position="28"/>
    </location>
</feature>
<feature type="transmembrane region" description="Helical" evidence="8">
    <location>
        <begin position="205"/>
        <end position="233"/>
    </location>
</feature>
<keyword evidence="6 8" id="KW-1133">Transmembrane helix</keyword>
<dbReference type="PANTHER" id="PTHR33908">
    <property type="entry name" value="MANNOSYLTRANSFERASE YKCB-RELATED"/>
    <property type="match status" value="1"/>
</dbReference>
<keyword evidence="3" id="KW-0328">Glycosyltransferase</keyword>
<comment type="subcellular location">
    <subcellularLocation>
        <location evidence="1">Cell membrane</location>
        <topology evidence="1">Multi-pass membrane protein</topology>
    </subcellularLocation>
</comment>
<evidence type="ECO:0000256" key="4">
    <source>
        <dbReference type="ARBA" id="ARBA00022679"/>
    </source>
</evidence>
<sequence>MPFSFFSDTQVLPLYPAVVILLLSVILFHSNKNRAAIITLFLGILVMGFFMANLDPFLVLWDEQYHALVAKNLAVNPLKPVLYRDPVLPYYFADWTKNYIWLHKQPLFLWQMALSIKLFGANELAVRIPSILLHALTSVAIYRIGELSINRRTGFYGALFFGLAYYQLEHVAGRFTTDHNDVAFLFYVTASFWAWFEYQRSKKGVCLILIGIFSGGAVLIKWLVGLIIYAVWFFTIGVSNRSNWLSPNAYKPILKSAVISLAVFLPWQIFVHYKYPVEAAFEMNLNTDHFFNVVESHGGDIWFHFRAIYDIYGSGDLIPFLIVGGLILLLIKTKEATHRIAFISFTLIVYGFYSLAATKMTSFTILVSPIIYLGFGTLINSLFTWLDALTKKARIVSILRICAVIGFGFMCLNLSKIEKNHSMKKPLDNFGRERELAQIEFYNAAKNLLGNQNYIVFNADVGVNGNIAFMFYTDYTAYGRIPTQSEIDEVKSKHYKIAIRDDGSLPDYIIADTTVVKIPGANSW</sequence>
<dbReference type="PANTHER" id="PTHR33908:SF11">
    <property type="entry name" value="MEMBRANE PROTEIN"/>
    <property type="match status" value="1"/>
</dbReference>
<evidence type="ECO:0000313" key="10">
    <source>
        <dbReference type="EMBL" id="NEN24112.1"/>
    </source>
</evidence>
<proteinExistence type="predicted"/>
<gene>
    <name evidence="10" type="ORF">G3O08_11430</name>
</gene>
<evidence type="ECO:0000313" key="11">
    <source>
        <dbReference type="Proteomes" id="UP000486602"/>
    </source>
</evidence>
<feature type="transmembrane region" description="Helical" evidence="8">
    <location>
        <begin position="154"/>
        <end position="176"/>
    </location>
</feature>
<feature type="transmembrane region" description="Helical" evidence="8">
    <location>
        <begin position="311"/>
        <end position="331"/>
    </location>
</feature>
<dbReference type="InterPro" id="IPR038731">
    <property type="entry name" value="RgtA/B/C-like"/>
</dbReference>
<dbReference type="Proteomes" id="UP000486602">
    <property type="component" value="Unassembled WGS sequence"/>
</dbReference>